<dbReference type="Pfam" id="PF18922">
    <property type="entry name" value="DUF5672"/>
    <property type="match status" value="1"/>
</dbReference>
<dbReference type="EMBL" id="CP017774">
    <property type="protein sequence ID" value="AOZ98518.1"/>
    <property type="molecule type" value="Genomic_DNA"/>
</dbReference>
<keyword evidence="3" id="KW-1185">Reference proteome</keyword>
<dbReference type="STRING" id="1306519.BIW12_03200"/>
<sequence length="271" mass="32118">MARNNKKVVVVIPIHSETPSKLELISFQQCYKVLGKHPIRILAPEGLNLNKYKAVVPVFEVVFIDPIWQSSVEKYNKLKLSQFFYKLFADYEFLLTYELDAFVFKDELLHWCNKAYDYIGAPWFVGFDNPTDEFLGVGNSGFSLRNVKVMQRAIKKIYIKESAYHTFGKTNKLAFKLSTWLNYLRIYWGENYTIQLGIHKNEDAFIAEIFTKEIKDFKIAPIEEALQFAFEVKPEYLYEINHEKLPMGCHAWWKYNFEFWKPFMQVEGYML</sequence>
<dbReference type="AlphaFoldDB" id="A0A1D9P7G9"/>
<dbReference type="Proteomes" id="UP000178198">
    <property type="component" value="Chromosome"/>
</dbReference>
<evidence type="ECO:0000313" key="2">
    <source>
        <dbReference type="EMBL" id="AOZ98518.1"/>
    </source>
</evidence>
<protein>
    <recommendedName>
        <fullName evidence="1">DUF5672 domain-containing protein</fullName>
    </recommendedName>
</protein>
<dbReference type="OrthoDB" id="7391526at2"/>
<feature type="domain" description="DUF5672" evidence="1">
    <location>
        <begin position="60"/>
        <end position="250"/>
    </location>
</feature>
<dbReference type="KEGG" id="fcm:BIW12_03200"/>
<evidence type="ECO:0000259" key="1">
    <source>
        <dbReference type="Pfam" id="PF18922"/>
    </source>
</evidence>
<reference evidence="2 3" key="1">
    <citation type="submission" date="2016-10" db="EMBL/GenBank/DDBJ databases">
        <title>Complete Genome Sequence of Flavobacterium sp. PK15.</title>
        <authorList>
            <person name="Ekwe A."/>
            <person name="Kim S.B."/>
        </authorList>
    </citation>
    <scope>NUCLEOTIDE SEQUENCE [LARGE SCALE GENOMIC DNA]</scope>
    <source>
        <strain evidence="2 3">PK15</strain>
    </source>
</reference>
<evidence type="ECO:0000313" key="3">
    <source>
        <dbReference type="Proteomes" id="UP000178198"/>
    </source>
</evidence>
<gene>
    <name evidence="2" type="ORF">BIW12_03200</name>
</gene>
<proteinExistence type="predicted"/>
<dbReference type="InterPro" id="IPR043729">
    <property type="entry name" value="DUF5672"/>
</dbReference>
<dbReference type="RefSeq" id="WP_071183786.1">
    <property type="nucleotide sequence ID" value="NZ_CP017774.1"/>
</dbReference>
<organism evidence="2 3">
    <name type="scientific">Flavobacterium commune</name>
    <dbReference type="NCBI Taxonomy" id="1306519"/>
    <lineage>
        <taxon>Bacteria</taxon>
        <taxon>Pseudomonadati</taxon>
        <taxon>Bacteroidota</taxon>
        <taxon>Flavobacteriia</taxon>
        <taxon>Flavobacteriales</taxon>
        <taxon>Flavobacteriaceae</taxon>
        <taxon>Flavobacterium</taxon>
    </lineage>
</organism>
<name>A0A1D9P7G9_9FLAO</name>
<accession>A0A1D9P7G9</accession>